<evidence type="ECO:0000256" key="3">
    <source>
        <dbReference type="RuleBase" id="RU000363"/>
    </source>
</evidence>
<dbReference type="RefSeq" id="WP_071025050.1">
    <property type="nucleotide sequence ID" value="NZ_MLQM01000040.1"/>
</dbReference>
<dbReference type="InterPro" id="IPR020904">
    <property type="entry name" value="Sc_DH/Rdtase_CS"/>
</dbReference>
<dbReference type="FunFam" id="3.40.50.720:FF:000084">
    <property type="entry name" value="Short-chain dehydrogenase reductase"/>
    <property type="match status" value="1"/>
</dbReference>
<dbReference type="AlphaFoldDB" id="A0A1S1NNU9"/>
<reference evidence="5" key="3">
    <citation type="submission" date="2018-01" db="EMBL/GenBank/DDBJ databases">
        <authorList>
            <person name="Gaut B.S."/>
            <person name="Morton B.R."/>
            <person name="Clegg M.T."/>
            <person name="Duvall M.R."/>
        </authorList>
    </citation>
    <scope>NUCLEOTIDE SEQUENCE</scope>
    <source>
        <strain evidence="5">ATCC BAA-2683</strain>
    </source>
</reference>
<reference evidence="4 6" key="1">
    <citation type="submission" date="2016-10" db="EMBL/GenBank/DDBJ databases">
        <title>Genome sequence of Mycobacterium talmonii.</title>
        <authorList>
            <person name="Greninger A.L."/>
            <person name="Elliott B."/>
            <person name="Vasireddy S."/>
            <person name="Vasireddy R."/>
        </authorList>
    </citation>
    <scope>NUCLEOTIDE SEQUENCE [LARGE SCALE GENOMIC DNA]</scope>
    <source>
        <strain evidence="4">MO-5499</strain>
        <strain evidence="6">NE-TNMC-100812</strain>
    </source>
</reference>
<evidence type="ECO:0000256" key="1">
    <source>
        <dbReference type="ARBA" id="ARBA00006484"/>
    </source>
</evidence>
<dbReference type="SUPFAM" id="SSF51735">
    <property type="entry name" value="NAD(P)-binding Rossmann-fold domains"/>
    <property type="match status" value="1"/>
</dbReference>
<dbReference type="EMBL" id="MLQM01000040">
    <property type="protein sequence ID" value="OHV04437.1"/>
    <property type="molecule type" value="Genomic_DNA"/>
</dbReference>
<dbReference type="NCBIfam" id="NF005878">
    <property type="entry name" value="PRK07825.1"/>
    <property type="match status" value="1"/>
</dbReference>
<name>A0A1S1NNU9_9MYCO</name>
<dbReference type="InterPro" id="IPR002347">
    <property type="entry name" value="SDR_fam"/>
</dbReference>
<dbReference type="PRINTS" id="PR00081">
    <property type="entry name" value="GDHRDH"/>
</dbReference>
<gene>
    <name evidence="5" type="primary">fabG2_2</name>
    <name evidence="4" type="ORF">BKN37_10035</name>
    <name evidence="5" type="ORF">C1Y40_01506</name>
</gene>
<evidence type="ECO:0000313" key="7">
    <source>
        <dbReference type="Proteomes" id="UP000238296"/>
    </source>
</evidence>
<dbReference type="CDD" id="cd05233">
    <property type="entry name" value="SDR_c"/>
    <property type="match status" value="1"/>
</dbReference>
<evidence type="ECO:0000313" key="5">
    <source>
        <dbReference type="EMBL" id="PQM48275.1"/>
    </source>
</evidence>
<dbReference type="PANTHER" id="PTHR44196">
    <property type="entry name" value="DEHYDROGENASE/REDUCTASE SDR FAMILY MEMBER 7B"/>
    <property type="match status" value="1"/>
</dbReference>
<dbReference type="InterPro" id="IPR036291">
    <property type="entry name" value="NAD(P)-bd_dom_sf"/>
</dbReference>
<dbReference type="EC" id="1.-.-.-" evidence="5"/>
<dbReference type="GO" id="GO:0016491">
    <property type="term" value="F:oxidoreductase activity"/>
    <property type="evidence" value="ECO:0007669"/>
    <property type="project" value="UniProtKB-KW"/>
</dbReference>
<organism evidence="4 6">
    <name type="scientific">Mycobacterium talmoniae</name>
    <dbReference type="NCBI Taxonomy" id="1858794"/>
    <lineage>
        <taxon>Bacteria</taxon>
        <taxon>Bacillati</taxon>
        <taxon>Actinomycetota</taxon>
        <taxon>Actinomycetes</taxon>
        <taxon>Mycobacteriales</taxon>
        <taxon>Mycobacteriaceae</taxon>
        <taxon>Mycobacterium</taxon>
    </lineage>
</organism>
<keyword evidence="2 5" id="KW-0560">Oxidoreductase</keyword>
<dbReference type="PROSITE" id="PS00061">
    <property type="entry name" value="ADH_SHORT"/>
    <property type="match status" value="1"/>
</dbReference>
<comment type="caution">
    <text evidence="4">The sequence shown here is derived from an EMBL/GenBank/DDBJ whole genome shotgun (WGS) entry which is preliminary data.</text>
</comment>
<dbReference type="EMBL" id="PPEA01000214">
    <property type="protein sequence ID" value="PQM48275.1"/>
    <property type="molecule type" value="Genomic_DNA"/>
</dbReference>
<evidence type="ECO:0000256" key="2">
    <source>
        <dbReference type="ARBA" id="ARBA00023002"/>
    </source>
</evidence>
<keyword evidence="6" id="KW-1185">Reference proteome</keyword>
<proteinExistence type="inferred from homology"/>
<dbReference type="Proteomes" id="UP000238296">
    <property type="component" value="Unassembled WGS sequence"/>
</dbReference>
<accession>A0A1S1NNU9</accession>
<dbReference type="PANTHER" id="PTHR44196:SF1">
    <property type="entry name" value="DEHYDROGENASE_REDUCTASE SDR FAMILY MEMBER 7B"/>
    <property type="match status" value="1"/>
</dbReference>
<evidence type="ECO:0000313" key="4">
    <source>
        <dbReference type="EMBL" id="OHV04437.1"/>
    </source>
</evidence>
<dbReference type="Gene3D" id="3.40.50.720">
    <property type="entry name" value="NAD(P)-binding Rossmann-like Domain"/>
    <property type="match status" value="1"/>
</dbReference>
<dbReference type="GO" id="GO:0016020">
    <property type="term" value="C:membrane"/>
    <property type="evidence" value="ECO:0007669"/>
    <property type="project" value="TreeGrafter"/>
</dbReference>
<protein>
    <submittedName>
        <fullName evidence="5">Putative oxidoreductase</fullName>
        <ecNumber evidence="5">1.-.-.-</ecNumber>
    </submittedName>
</protein>
<dbReference type="Proteomes" id="UP000179734">
    <property type="component" value="Unassembled WGS sequence"/>
</dbReference>
<comment type="similarity">
    <text evidence="1 3">Belongs to the short-chain dehydrogenases/reductases (SDR) family.</text>
</comment>
<sequence length="295" mass="31060">MRLRRGFGARPEQFSLNGASVAVTGGAGGIGRAVAARFARAGARVAIGDLDLRAARNLASEIGGAAIGVGLDVTDERSFFAFLDAAETANGPLAVLVNNAGVDWMGPFHTGTDHDARREIGVNLMGPIIGSRMALQRMLPRRHGHIVNVASSAGRVPQPGSSVYTATKHGVVGLTECLALEYRNSGVRFSLLHPGYIPTAMTSGTTRPSKLLPTGSPEDCARAVVRAVQRNRFNVFAPAGQGIGIKLGYLVGRSIRDRVLLSMGISKIAADVDPVARAHYHRRVFADEPFGQGSS</sequence>
<dbReference type="Pfam" id="PF00106">
    <property type="entry name" value="adh_short"/>
    <property type="match status" value="1"/>
</dbReference>
<reference evidence="5 7" key="2">
    <citation type="journal article" date="2017" name="Int. J. Syst. Evol. Microbiol.">
        <title>Mycobacterium talmoniae sp. nov., a slowly growing mycobacterium isolated from human respiratory samples.</title>
        <authorList>
            <person name="Davidson R.M."/>
            <person name="DeGroote M.A."/>
            <person name="Marola J.L."/>
            <person name="Buss S."/>
            <person name="Jones V."/>
            <person name="McNeil M.R."/>
            <person name="Freifeld A.G."/>
            <person name="Elaine Epperson L."/>
            <person name="Hasan N.A."/>
            <person name="Jackson M."/>
            <person name="Iwen P.C."/>
            <person name="Salfinger M."/>
            <person name="Strong M."/>
        </authorList>
    </citation>
    <scope>NUCLEOTIDE SEQUENCE [LARGE SCALE GENOMIC DNA]</scope>
    <source>
        <strain evidence="5 7">ATCC BAA-2683</strain>
    </source>
</reference>
<dbReference type="PRINTS" id="PR00080">
    <property type="entry name" value="SDRFAMILY"/>
</dbReference>
<evidence type="ECO:0000313" key="6">
    <source>
        <dbReference type="Proteomes" id="UP000179734"/>
    </source>
</evidence>